<dbReference type="AlphaFoldDB" id="A0A5C6QLU6"/>
<comment type="caution">
    <text evidence="2">The sequence shown here is derived from an EMBL/GenBank/DDBJ whole genome shotgun (WGS) entry which is preliminary data.</text>
</comment>
<keyword evidence="1" id="KW-1133">Transmembrane helix</keyword>
<proteinExistence type="predicted"/>
<accession>A0A5C6QLU6</accession>
<gene>
    <name evidence="2" type="ORF">ESZ36_07235</name>
</gene>
<feature type="transmembrane region" description="Helical" evidence="1">
    <location>
        <begin position="20"/>
        <end position="40"/>
    </location>
</feature>
<dbReference type="Pfam" id="PF11201">
    <property type="entry name" value="DUF2982"/>
    <property type="match status" value="1"/>
</dbReference>
<dbReference type="InterPro" id="IPR021367">
    <property type="entry name" value="DUF2982"/>
</dbReference>
<name>A0A5C6QLU6_9GAMM</name>
<keyword evidence="1" id="KW-0472">Membrane</keyword>
<dbReference type="Proteomes" id="UP000321822">
    <property type="component" value="Unassembled WGS sequence"/>
</dbReference>
<dbReference type="RefSeq" id="WP_146785635.1">
    <property type="nucleotide sequence ID" value="NZ_VOLT01000003.1"/>
</dbReference>
<dbReference type="EMBL" id="VOLT01000003">
    <property type="protein sequence ID" value="TWX69733.1"/>
    <property type="molecule type" value="Genomic_DNA"/>
</dbReference>
<organism evidence="2 3">
    <name type="scientific">Colwellia demingiae</name>
    <dbReference type="NCBI Taxonomy" id="89401"/>
    <lineage>
        <taxon>Bacteria</taxon>
        <taxon>Pseudomonadati</taxon>
        <taxon>Pseudomonadota</taxon>
        <taxon>Gammaproteobacteria</taxon>
        <taxon>Alteromonadales</taxon>
        <taxon>Colwelliaceae</taxon>
        <taxon>Colwellia</taxon>
    </lineage>
</organism>
<feature type="transmembrane region" description="Helical" evidence="1">
    <location>
        <begin position="46"/>
        <end position="66"/>
    </location>
</feature>
<dbReference type="OrthoDB" id="7061905at2"/>
<reference evidence="2 3" key="1">
    <citation type="submission" date="2019-07" db="EMBL/GenBank/DDBJ databases">
        <title>Genomes of sea-ice associated Colwellia species.</title>
        <authorList>
            <person name="Bowman J.P."/>
        </authorList>
    </citation>
    <scope>NUCLEOTIDE SEQUENCE [LARGE SCALE GENOMIC DNA]</scope>
    <source>
        <strain evidence="2 3">ACAM 459</strain>
    </source>
</reference>
<evidence type="ECO:0000313" key="3">
    <source>
        <dbReference type="Proteomes" id="UP000321822"/>
    </source>
</evidence>
<evidence type="ECO:0000313" key="2">
    <source>
        <dbReference type="EMBL" id="TWX69733.1"/>
    </source>
</evidence>
<protein>
    <submittedName>
        <fullName evidence="2">DUF2982 domain-containing protein</fullName>
    </submittedName>
</protein>
<keyword evidence="3" id="KW-1185">Reference proteome</keyword>
<evidence type="ECO:0000256" key="1">
    <source>
        <dbReference type="SAM" id="Phobius"/>
    </source>
</evidence>
<sequence length="225" mass="25789">MTRTLPVINIKAQSSHHALFLMLVALFITFCTLVFSQGYWRQLHLVIIFIYLCSLVIFITGLAKYLEPKYSLCLNPNNIKYQHRYGHWKIDWPQIQRISLINETSGLSTIQLPYIGIRLIDLSTLADKISPRLANRLIHEQKPLVAFAMSQKLLPLDQSLLNFDPFVLSSGEILTGPLAAFLHHSTLLNQALGYHLFLPETAIDRDLNEFCTLLTQCMRSSTEYK</sequence>
<keyword evidence="1" id="KW-0812">Transmembrane</keyword>